<keyword evidence="3 9" id="KW-0808">Transferase</keyword>
<dbReference type="InterPro" id="IPR001341">
    <property type="entry name" value="Asp_kinase"/>
</dbReference>
<dbReference type="Proteomes" id="UP000077552">
    <property type="component" value="Unassembled WGS sequence"/>
</dbReference>
<dbReference type="Gene3D" id="3.40.1160.10">
    <property type="entry name" value="Acetylglutamate kinase-like"/>
    <property type="match status" value="1"/>
</dbReference>
<dbReference type="PANTHER" id="PTHR21499">
    <property type="entry name" value="ASPARTATE KINASE"/>
    <property type="match status" value="1"/>
</dbReference>
<evidence type="ECO:0000256" key="8">
    <source>
        <dbReference type="PIRSR" id="PIRSR000726-1"/>
    </source>
</evidence>
<dbReference type="AlphaFoldDB" id="A0A1A9LDB6"/>
<dbReference type="GO" id="GO:0009090">
    <property type="term" value="P:homoserine biosynthetic process"/>
    <property type="evidence" value="ECO:0007669"/>
    <property type="project" value="TreeGrafter"/>
</dbReference>
<evidence type="ECO:0000313" key="12">
    <source>
        <dbReference type="EMBL" id="OAD91057.1"/>
    </source>
</evidence>
<dbReference type="InterPro" id="IPR042199">
    <property type="entry name" value="AsparK_Bifunc_asparK/hSer_DH"/>
</dbReference>
<organism evidence="12 13">
    <name type="scientific">Aequorivita soesokkakensis</name>
    <dbReference type="NCBI Taxonomy" id="1385699"/>
    <lineage>
        <taxon>Bacteria</taxon>
        <taxon>Pseudomonadati</taxon>
        <taxon>Bacteroidota</taxon>
        <taxon>Flavobacteriia</taxon>
        <taxon>Flavobacteriales</taxon>
        <taxon>Flavobacteriaceae</taxon>
        <taxon>Aequorivita</taxon>
    </lineage>
</organism>
<dbReference type="UniPathway" id="UPA00050">
    <property type="reaction ID" value="UER00461"/>
</dbReference>
<dbReference type="InterPro" id="IPR001048">
    <property type="entry name" value="Asp/Glu/Uridylate_kinase"/>
</dbReference>
<dbReference type="SUPFAM" id="SSF53633">
    <property type="entry name" value="Carbamate kinase-like"/>
    <property type="match status" value="1"/>
</dbReference>
<dbReference type="SUPFAM" id="SSF55021">
    <property type="entry name" value="ACT-like"/>
    <property type="match status" value="1"/>
</dbReference>
<dbReference type="GO" id="GO:0009088">
    <property type="term" value="P:threonine biosynthetic process"/>
    <property type="evidence" value="ECO:0007669"/>
    <property type="project" value="UniProtKB-UniPathway"/>
</dbReference>
<dbReference type="GO" id="GO:0009089">
    <property type="term" value="P:lysine biosynthetic process via diaminopimelate"/>
    <property type="evidence" value="ECO:0007669"/>
    <property type="project" value="UniProtKB-UniPathway"/>
</dbReference>
<feature type="binding site" evidence="8">
    <location>
        <position position="122"/>
    </location>
    <ligand>
        <name>substrate</name>
    </ligand>
</feature>
<dbReference type="PANTHER" id="PTHR21499:SF59">
    <property type="entry name" value="ASPARTOKINASE"/>
    <property type="match status" value="1"/>
</dbReference>
<comment type="pathway">
    <text evidence="10">Amino-acid biosynthesis; L-methionine biosynthesis via de novo pathway; L-homoserine from L-aspartate: step 1/3.</text>
</comment>
<dbReference type="InterPro" id="IPR036393">
    <property type="entry name" value="AceGlu_kinase-like_sf"/>
</dbReference>
<evidence type="ECO:0000256" key="10">
    <source>
        <dbReference type="RuleBase" id="RU004249"/>
    </source>
</evidence>
<dbReference type="GO" id="GO:0004072">
    <property type="term" value="F:aspartate kinase activity"/>
    <property type="evidence" value="ECO:0007669"/>
    <property type="project" value="UniProtKB-EC"/>
</dbReference>
<keyword evidence="6 8" id="KW-0067">ATP-binding</keyword>
<dbReference type="OrthoDB" id="9799110at2"/>
<comment type="catalytic activity">
    <reaction evidence="7 9">
        <text>L-aspartate + ATP = 4-phospho-L-aspartate + ADP</text>
        <dbReference type="Rhea" id="RHEA:23776"/>
        <dbReference type="ChEBI" id="CHEBI:29991"/>
        <dbReference type="ChEBI" id="CHEBI:30616"/>
        <dbReference type="ChEBI" id="CHEBI:57535"/>
        <dbReference type="ChEBI" id="CHEBI:456216"/>
        <dbReference type="EC" id="2.7.2.4"/>
    </reaction>
</comment>
<dbReference type="Gene3D" id="3.30.70.260">
    <property type="match status" value="2"/>
</dbReference>
<proteinExistence type="inferred from homology"/>
<keyword evidence="10" id="KW-0028">Amino-acid biosynthesis</keyword>
<dbReference type="InterPro" id="IPR045865">
    <property type="entry name" value="ACT-like_dom_sf"/>
</dbReference>
<evidence type="ECO:0000256" key="6">
    <source>
        <dbReference type="ARBA" id="ARBA00022840"/>
    </source>
</evidence>
<dbReference type="STRING" id="1385699.A7A78_04375"/>
<evidence type="ECO:0000256" key="2">
    <source>
        <dbReference type="ARBA" id="ARBA00010122"/>
    </source>
</evidence>
<feature type="domain" description="Aspartate/glutamate/uridylate kinase" evidence="11">
    <location>
        <begin position="3"/>
        <end position="279"/>
    </location>
</feature>
<dbReference type="GO" id="GO:0005524">
    <property type="term" value="F:ATP binding"/>
    <property type="evidence" value="ECO:0007669"/>
    <property type="project" value="UniProtKB-KW"/>
</dbReference>
<dbReference type="Gene3D" id="1.20.120.1320">
    <property type="entry name" value="Aspartokinase, catalytic domain"/>
    <property type="match status" value="1"/>
</dbReference>
<comment type="pathway">
    <text evidence="1 10">Amino-acid biosynthesis; L-lysine biosynthesis via DAP pathway; (S)-tetrahydrodipicolinate from L-aspartate: step 1/4.</text>
</comment>
<comment type="similarity">
    <text evidence="2 9">Belongs to the aspartokinase family.</text>
</comment>
<keyword evidence="5 9" id="KW-0418">Kinase</keyword>
<evidence type="ECO:0000313" key="13">
    <source>
        <dbReference type="Proteomes" id="UP000077552"/>
    </source>
</evidence>
<feature type="binding site" evidence="8">
    <location>
        <position position="43"/>
    </location>
    <ligand>
        <name>substrate</name>
    </ligand>
</feature>
<dbReference type="RefSeq" id="WP_068762147.1">
    <property type="nucleotide sequence ID" value="NZ_LXIE01000023.1"/>
</dbReference>
<dbReference type="PIRSF" id="PIRSF000726">
    <property type="entry name" value="Asp_kin"/>
    <property type="match status" value="1"/>
</dbReference>
<evidence type="ECO:0000259" key="11">
    <source>
        <dbReference type="Pfam" id="PF00696"/>
    </source>
</evidence>
<keyword evidence="4 8" id="KW-0547">Nucleotide-binding</keyword>
<comment type="pathway">
    <text evidence="10">Amino-acid biosynthesis; L-threonine biosynthesis; L-threonine from L-aspartate: step 1/5.</text>
</comment>
<dbReference type="Pfam" id="PF00696">
    <property type="entry name" value="AA_kinase"/>
    <property type="match status" value="1"/>
</dbReference>
<accession>A0A1A9LDB6</accession>
<reference evidence="12 13" key="1">
    <citation type="submission" date="2016-05" db="EMBL/GenBank/DDBJ databases">
        <title>Genome sequencing of Vitellibacter soesokkakensis RSSK-12.</title>
        <authorList>
            <person name="Thevarajoo S."/>
            <person name="Selvaratnam C."/>
            <person name="Goh K.M."/>
            <person name="Chan K.-G."/>
            <person name="Chong C.S."/>
        </authorList>
    </citation>
    <scope>NUCLEOTIDE SEQUENCE [LARGE SCALE GENOMIC DNA]</scope>
    <source>
        <strain evidence="12 13">RSSK-12</strain>
    </source>
</reference>
<dbReference type="InterPro" id="IPR005260">
    <property type="entry name" value="Asp_kin_monofn"/>
</dbReference>
<evidence type="ECO:0000256" key="9">
    <source>
        <dbReference type="RuleBase" id="RU003448"/>
    </source>
</evidence>
<dbReference type="EMBL" id="LXIE01000023">
    <property type="protein sequence ID" value="OAD91057.1"/>
    <property type="molecule type" value="Genomic_DNA"/>
</dbReference>
<protein>
    <recommendedName>
        <fullName evidence="9">Aspartokinase</fullName>
        <ecNumber evidence="9">2.7.2.4</ecNumber>
    </recommendedName>
</protein>
<evidence type="ECO:0000256" key="4">
    <source>
        <dbReference type="ARBA" id="ARBA00022741"/>
    </source>
</evidence>
<evidence type="ECO:0000256" key="3">
    <source>
        <dbReference type="ARBA" id="ARBA00022679"/>
    </source>
</evidence>
<feature type="binding site" evidence="8">
    <location>
        <position position="233"/>
    </location>
    <ligand>
        <name>ATP</name>
        <dbReference type="ChEBI" id="CHEBI:30616"/>
    </ligand>
</feature>
<dbReference type="EC" id="2.7.2.4" evidence="9"/>
<dbReference type="UniPathway" id="UPA00034">
    <property type="reaction ID" value="UER00015"/>
</dbReference>
<feature type="binding site" evidence="8">
    <location>
        <begin position="5"/>
        <end position="8"/>
    </location>
    <ligand>
        <name>ATP</name>
        <dbReference type="ChEBI" id="CHEBI:30616"/>
    </ligand>
</feature>
<evidence type="ECO:0000256" key="1">
    <source>
        <dbReference type="ARBA" id="ARBA00004766"/>
    </source>
</evidence>
<gene>
    <name evidence="12" type="ORF">A7A78_04375</name>
</gene>
<dbReference type="UniPathway" id="UPA00051">
    <property type="reaction ID" value="UER00462"/>
</dbReference>
<name>A0A1A9LDB6_9FLAO</name>
<comment type="caution">
    <text evidence="12">The sequence shown here is derived from an EMBL/GenBank/DDBJ whole genome shotgun (WGS) entry which is preliminary data.</text>
</comment>
<dbReference type="NCBIfam" id="TIGR00657">
    <property type="entry name" value="asp_kinases"/>
    <property type="match status" value="1"/>
</dbReference>
<keyword evidence="13" id="KW-1185">Reference proteome</keyword>
<evidence type="ECO:0000256" key="5">
    <source>
        <dbReference type="ARBA" id="ARBA00022777"/>
    </source>
</evidence>
<sequence>MKIFKFGGASIKDADGVKNVSEVLKITNQKNLVIVVSAMGKTTNLLEKVVAEYLNDNRNKCKEFVSEFKEYHLEILEGLFENRNHPVYEDVSKLFGKMASFLDVNKSKNHAFLYDQVVSFGELVSSTIVSAYLSEIGLKNEFLDVRKCIKTDANYRDASVDWEATQKKIQKKVSANGITITQGFLGSETTNNFTTTLGREGSDYTAAIFAYCLNAESVTIWKDVPGVLNADPRYFTQTMLLNHISYREAIELAFYGASVIHPKTLQPLQRKEIPLFVKSFLNPTAPGTCVGKGVTLDPQTSCFILKKDLVLISLSSLDFSFMMEDNIGDVFKWLHKHKMKVEMIQNSAISFSVCVNDKFNNLEALLAKLREKFSVKWNENVTLYTIRHFNTAEIKALAENKNVLLKQESKETVQLVIKE</sequence>
<dbReference type="GO" id="GO:0005829">
    <property type="term" value="C:cytosol"/>
    <property type="evidence" value="ECO:0007669"/>
    <property type="project" value="TreeGrafter"/>
</dbReference>
<evidence type="ECO:0000256" key="7">
    <source>
        <dbReference type="ARBA" id="ARBA00047872"/>
    </source>
</evidence>